<evidence type="ECO:0000313" key="3">
    <source>
        <dbReference type="EMBL" id="KAH9837305.1"/>
    </source>
</evidence>
<dbReference type="RefSeq" id="XP_047779474.1">
    <property type="nucleotide sequence ID" value="XM_047927425.1"/>
</dbReference>
<evidence type="ECO:0000256" key="1">
    <source>
        <dbReference type="PROSITE-ProRule" id="PRU00266"/>
    </source>
</evidence>
<feature type="domain" description="DRBM" evidence="2">
    <location>
        <begin position="3"/>
        <end position="72"/>
    </location>
</feature>
<organism evidence="4 5">
    <name type="scientific">Rhodofomes roseus</name>
    <dbReference type="NCBI Taxonomy" id="34475"/>
    <lineage>
        <taxon>Eukaryota</taxon>
        <taxon>Fungi</taxon>
        <taxon>Dikarya</taxon>
        <taxon>Basidiomycota</taxon>
        <taxon>Agaricomycotina</taxon>
        <taxon>Agaricomycetes</taxon>
        <taxon>Polyporales</taxon>
        <taxon>Rhodofomes</taxon>
    </lineage>
</organism>
<gene>
    <name evidence="3" type="ORF">C8Q71DRAFT_857614</name>
    <name evidence="4" type="ORF">EVJ58_g904</name>
</gene>
<dbReference type="STRING" id="34475.A0A4Y9Z198"/>
<reference evidence="3 6" key="2">
    <citation type="journal article" date="2021" name="Environ. Microbiol.">
        <title>Gene family expansions and transcriptome signatures uncover fungal adaptations to wood decay.</title>
        <authorList>
            <person name="Hage H."/>
            <person name="Miyauchi S."/>
            <person name="Viragh M."/>
            <person name="Drula E."/>
            <person name="Min B."/>
            <person name="Chaduli D."/>
            <person name="Navarro D."/>
            <person name="Favel A."/>
            <person name="Norest M."/>
            <person name="Lesage-Meessen L."/>
            <person name="Balint B."/>
            <person name="Merenyi Z."/>
            <person name="de Eugenio L."/>
            <person name="Morin E."/>
            <person name="Martinez A.T."/>
            <person name="Baldrian P."/>
            <person name="Stursova M."/>
            <person name="Martinez M.J."/>
            <person name="Novotny C."/>
            <person name="Magnuson J.K."/>
            <person name="Spatafora J.W."/>
            <person name="Maurice S."/>
            <person name="Pangilinan J."/>
            <person name="Andreopoulos W."/>
            <person name="LaButti K."/>
            <person name="Hundley H."/>
            <person name="Na H."/>
            <person name="Kuo A."/>
            <person name="Barry K."/>
            <person name="Lipzen A."/>
            <person name="Henrissat B."/>
            <person name="Riley R."/>
            <person name="Ahrendt S."/>
            <person name="Nagy L.G."/>
            <person name="Grigoriev I.V."/>
            <person name="Martin F."/>
            <person name="Rosso M.N."/>
        </authorList>
    </citation>
    <scope>NUCLEOTIDE SEQUENCE [LARGE SCALE GENOMIC DNA]</scope>
    <source>
        <strain evidence="3 6">CIRM-BRFM 1785</strain>
    </source>
</reference>
<name>A0A4Y9Z198_9APHY</name>
<sequence length="72" mass="7774">MATAVLRLNNYLQNRGQLPNFSWEESSNGPANALNWTMKCKLNGQVLGEATSGRKGDAKEAAAAIALRRLGQ</sequence>
<keyword evidence="6" id="KW-1185">Reference proteome</keyword>
<protein>
    <recommendedName>
        <fullName evidence="2">DRBM domain-containing protein</fullName>
    </recommendedName>
</protein>
<dbReference type="GeneID" id="72008157"/>
<dbReference type="Pfam" id="PF00035">
    <property type="entry name" value="dsrm"/>
    <property type="match status" value="1"/>
</dbReference>
<dbReference type="SMART" id="SM00358">
    <property type="entry name" value="DSRM"/>
    <property type="match status" value="1"/>
</dbReference>
<dbReference type="OrthoDB" id="3246846at2759"/>
<proteinExistence type="predicted"/>
<accession>A0A4Y9Z198</accession>
<dbReference type="SUPFAM" id="SSF54768">
    <property type="entry name" value="dsRNA-binding domain-like"/>
    <property type="match status" value="1"/>
</dbReference>
<dbReference type="EMBL" id="SEKV01000027">
    <property type="protein sequence ID" value="TFY68586.1"/>
    <property type="molecule type" value="Genomic_DNA"/>
</dbReference>
<reference evidence="4 5" key="1">
    <citation type="submission" date="2019-01" db="EMBL/GenBank/DDBJ databases">
        <title>Genome sequencing of the rare red list fungi Fomitopsis rosea.</title>
        <authorList>
            <person name="Buettner E."/>
            <person name="Kellner H."/>
        </authorList>
    </citation>
    <scope>NUCLEOTIDE SEQUENCE [LARGE SCALE GENOMIC DNA]</scope>
    <source>
        <strain evidence="4 5">DSM 105464</strain>
    </source>
</reference>
<comment type="caution">
    <text evidence="4">The sequence shown here is derived from an EMBL/GenBank/DDBJ whole genome shotgun (WGS) entry which is preliminary data.</text>
</comment>
<evidence type="ECO:0000313" key="5">
    <source>
        <dbReference type="Proteomes" id="UP000298390"/>
    </source>
</evidence>
<dbReference type="PROSITE" id="PS50137">
    <property type="entry name" value="DS_RBD"/>
    <property type="match status" value="1"/>
</dbReference>
<dbReference type="Gene3D" id="3.30.160.20">
    <property type="match status" value="1"/>
</dbReference>
<dbReference type="GO" id="GO:0003723">
    <property type="term" value="F:RNA binding"/>
    <property type="evidence" value="ECO:0007669"/>
    <property type="project" value="UniProtKB-UniRule"/>
</dbReference>
<dbReference type="EMBL" id="JADCUA010000009">
    <property type="protein sequence ID" value="KAH9837305.1"/>
    <property type="molecule type" value="Genomic_DNA"/>
</dbReference>
<keyword evidence="1" id="KW-0694">RNA-binding</keyword>
<dbReference type="InterPro" id="IPR014720">
    <property type="entry name" value="dsRBD_dom"/>
</dbReference>
<dbReference type="Proteomes" id="UP000814176">
    <property type="component" value="Unassembled WGS sequence"/>
</dbReference>
<evidence type="ECO:0000313" key="6">
    <source>
        <dbReference type="Proteomes" id="UP000814176"/>
    </source>
</evidence>
<dbReference type="AlphaFoldDB" id="A0A4Y9Z198"/>
<evidence type="ECO:0000313" key="4">
    <source>
        <dbReference type="EMBL" id="TFY68586.1"/>
    </source>
</evidence>
<dbReference type="Proteomes" id="UP000298390">
    <property type="component" value="Unassembled WGS sequence"/>
</dbReference>
<evidence type="ECO:0000259" key="2">
    <source>
        <dbReference type="PROSITE" id="PS50137"/>
    </source>
</evidence>